<sequence length="827" mass="90746">MANPHFNISAAVVRQLGDELVSDEVTAIVELVKNAYDADADYAHVVVNTVDPPPGDQSKFPKAVGYITIEDDGMGMDRADIERGWLMISLSGKRVLKAAGGVTPKGRTPLGDKGLGRLSTQKLGQNLELYTRKDGQAATQHVAFAWSAFTDDKSLSEVPVTIEAAAAGRVKGTKLVISGLRNPGVWRSGAENRLIADLSQIISPFAEARPFLVTLRIDGRPIDLGQVSTKVRGAAVAKFVVDFADGEMDLTGRFRLVKLRGNQDQDSFEHLLARDNGRSFFEYLKKRKAPVDFSYSDDPNYFVEFKYRLQLSSLAKVEMVPGMAADSDPVVADPGPFHAEIDEFLFRRDEEGAKLGGLANTTEVREIVKLHAGIKVFRDGFAIKPYGLNGEDWLRLSAQQTSGASYYGLRPQNVIGFVSISEAANNNLKDKTDREGFVANAYSHNFRRLMLQVVEVIGDFYEWSRRNFNTYKADLPARSKPFEGGRKAIADAEVVARRLATYSRSAKALEASTASARTKIAAVTTKIKQAPLLTSAAERELAELLTEANQALEASQALFDQLAGYAEEAKNLADIVATLSPRLDVLNDQLQDFSELAGLGLLAEALSHEVQNQTDRLMQKAAAAIARARKTSPPNADLLVLGQDVTAAASALRRQIGHLSPSLRYQRDKIESFKVASLIDQIREHFADRWASHGIETEIEPGSVDFAVKTSRGRLTQVIDNVLLNGEYWLAEAQSRDKAFRPKLAIAYAAPRLRIWDNAGGVDPAVEDVLFEPFITLKPKDEGRGLGLFISAQILESMGCSIALLTDRNTQDRRYIFELDLTGIIDG</sequence>
<dbReference type="Pfam" id="PF13589">
    <property type="entry name" value="HATPase_c_3"/>
    <property type="match status" value="1"/>
</dbReference>
<dbReference type="SMART" id="SM00387">
    <property type="entry name" value="HATPase_c"/>
    <property type="match status" value="1"/>
</dbReference>
<gene>
    <name evidence="2" type="ORF">ACFOES_00975</name>
</gene>
<dbReference type="InterPro" id="IPR003594">
    <property type="entry name" value="HATPase_dom"/>
</dbReference>
<dbReference type="Proteomes" id="UP001595443">
    <property type="component" value="Unassembled WGS sequence"/>
</dbReference>
<dbReference type="GO" id="GO:0005524">
    <property type="term" value="F:ATP binding"/>
    <property type="evidence" value="ECO:0007669"/>
    <property type="project" value="UniProtKB-KW"/>
</dbReference>
<keyword evidence="2" id="KW-0547">Nucleotide-binding</keyword>
<comment type="caution">
    <text evidence="2">The sequence shown here is derived from an EMBL/GenBank/DDBJ whole genome shotgun (WGS) entry which is preliminary data.</text>
</comment>
<evidence type="ECO:0000313" key="3">
    <source>
        <dbReference type="Proteomes" id="UP001595443"/>
    </source>
</evidence>
<dbReference type="PANTHER" id="PTHR43065">
    <property type="entry name" value="SENSOR HISTIDINE KINASE"/>
    <property type="match status" value="1"/>
</dbReference>
<name>A0ABV7ACK2_9RHOB</name>
<dbReference type="Gene3D" id="3.30.565.10">
    <property type="entry name" value="Histidine kinase-like ATPase, C-terminal domain"/>
    <property type="match status" value="2"/>
</dbReference>
<feature type="domain" description="Histidine kinase" evidence="1">
    <location>
        <begin position="605"/>
        <end position="823"/>
    </location>
</feature>
<dbReference type="EMBL" id="JBHRSK010000002">
    <property type="protein sequence ID" value="MFC2966655.1"/>
    <property type="molecule type" value="Genomic_DNA"/>
</dbReference>
<reference evidence="3" key="1">
    <citation type="journal article" date="2019" name="Int. J. Syst. Evol. Microbiol.">
        <title>The Global Catalogue of Microorganisms (GCM) 10K type strain sequencing project: providing services to taxonomists for standard genome sequencing and annotation.</title>
        <authorList>
            <consortium name="The Broad Institute Genomics Platform"/>
            <consortium name="The Broad Institute Genome Sequencing Center for Infectious Disease"/>
            <person name="Wu L."/>
            <person name="Ma J."/>
        </authorList>
    </citation>
    <scope>NUCLEOTIDE SEQUENCE [LARGE SCALE GENOMIC DNA]</scope>
    <source>
        <strain evidence="3">KCTC 62192</strain>
    </source>
</reference>
<dbReference type="RefSeq" id="WP_377831012.1">
    <property type="nucleotide sequence ID" value="NZ_JBHRSK010000002.1"/>
</dbReference>
<dbReference type="Pfam" id="PF02518">
    <property type="entry name" value="HATPase_c"/>
    <property type="match status" value="1"/>
</dbReference>
<dbReference type="PROSITE" id="PS50109">
    <property type="entry name" value="HIS_KIN"/>
    <property type="match status" value="1"/>
</dbReference>
<dbReference type="SUPFAM" id="SSF55874">
    <property type="entry name" value="ATPase domain of HSP90 chaperone/DNA topoisomerase II/histidine kinase"/>
    <property type="match status" value="2"/>
</dbReference>
<dbReference type="InterPro" id="IPR005467">
    <property type="entry name" value="His_kinase_dom"/>
</dbReference>
<accession>A0ABV7ACK2</accession>
<evidence type="ECO:0000259" key="1">
    <source>
        <dbReference type="PROSITE" id="PS50109"/>
    </source>
</evidence>
<keyword evidence="2" id="KW-0067">ATP-binding</keyword>
<keyword evidence="3" id="KW-1185">Reference proteome</keyword>
<evidence type="ECO:0000313" key="2">
    <source>
        <dbReference type="EMBL" id="MFC2966655.1"/>
    </source>
</evidence>
<dbReference type="InterPro" id="IPR036890">
    <property type="entry name" value="HATPase_C_sf"/>
</dbReference>
<organism evidence="2 3">
    <name type="scientific">Acidimangrovimonas pyrenivorans</name>
    <dbReference type="NCBI Taxonomy" id="2030798"/>
    <lineage>
        <taxon>Bacteria</taxon>
        <taxon>Pseudomonadati</taxon>
        <taxon>Pseudomonadota</taxon>
        <taxon>Alphaproteobacteria</taxon>
        <taxon>Rhodobacterales</taxon>
        <taxon>Paracoccaceae</taxon>
        <taxon>Acidimangrovimonas</taxon>
    </lineage>
</organism>
<protein>
    <submittedName>
        <fullName evidence="2">ATP-binding protein</fullName>
    </submittedName>
</protein>
<proteinExistence type="predicted"/>